<name>A0A1G8TPD7_9PSEU</name>
<dbReference type="GO" id="GO:0005829">
    <property type="term" value="C:cytosol"/>
    <property type="evidence" value="ECO:0007669"/>
    <property type="project" value="TreeGrafter"/>
</dbReference>
<evidence type="ECO:0000313" key="4">
    <source>
        <dbReference type="EMBL" id="SDJ42775.1"/>
    </source>
</evidence>
<dbReference type="InterPro" id="IPR024011">
    <property type="entry name" value="Biosynth_lucif-like_mOase_dom"/>
</dbReference>
<sequence>MALAATRPLLEGIGMDFGLFYFADDGAGSGDRYRLLIEGARFADTHGFTAVWTPERHFHQFGGQYPNPAVTGAAVAAVTERVAVRAGSVVGPLHHPLRIAEEWSVVDNLSRGRVGLSFASGWHAVDFALRPENYPRRKEVLVETMQTVRELWRGSKIDVVDGAGDRKQVGIFPAPVQKELPVWLTSAGTPETFRQAGELGAGVLTHLLGQDLDDLAKKITLYREAFQAGSHGVAGNGQVSLMLHTFLGTDRDEVREIVRKPFSDYLRSSISLIARASGDLMPGVNPEDMDPEDVDFLVARSFDRYFDTGGLFGTVEDGLRTLDTLAEIGVDEVACLIDFVGDTEAVLNSLVHLDELRRSAAERPGG</sequence>
<dbReference type="Gene3D" id="3.20.20.30">
    <property type="entry name" value="Luciferase-like domain"/>
    <property type="match status" value="1"/>
</dbReference>
<reference evidence="5" key="1">
    <citation type="submission" date="2016-10" db="EMBL/GenBank/DDBJ databases">
        <authorList>
            <person name="Varghese N."/>
            <person name="Submissions S."/>
        </authorList>
    </citation>
    <scope>NUCLEOTIDE SEQUENCE [LARGE SCALE GENOMIC DNA]</scope>
    <source>
        <strain evidence="5">DSM 44796</strain>
    </source>
</reference>
<dbReference type="EMBL" id="FNET01000002">
    <property type="protein sequence ID" value="SDJ42775.1"/>
    <property type="molecule type" value="Genomic_DNA"/>
</dbReference>
<proteinExistence type="predicted"/>
<protein>
    <submittedName>
        <fullName evidence="4">Natural product biosynthesis luciferase-like monooxygenase domain-containing protein</fullName>
    </submittedName>
</protein>
<dbReference type="InterPro" id="IPR036661">
    <property type="entry name" value="Luciferase-like_sf"/>
</dbReference>
<dbReference type="GO" id="GO:0016705">
    <property type="term" value="F:oxidoreductase activity, acting on paired donors, with incorporation or reduction of molecular oxygen"/>
    <property type="evidence" value="ECO:0007669"/>
    <property type="project" value="InterPro"/>
</dbReference>
<evidence type="ECO:0000259" key="3">
    <source>
        <dbReference type="Pfam" id="PF00296"/>
    </source>
</evidence>
<accession>A0A1G8TPD7</accession>
<dbReference type="NCBIfam" id="TIGR04020">
    <property type="entry name" value="seco_metab_LLM"/>
    <property type="match status" value="1"/>
</dbReference>
<keyword evidence="2 4" id="KW-0503">Monooxygenase</keyword>
<dbReference type="SUPFAM" id="SSF51679">
    <property type="entry name" value="Bacterial luciferase-like"/>
    <property type="match status" value="1"/>
</dbReference>
<dbReference type="GO" id="GO:0004497">
    <property type="term" value="F:monooxygenase activity"/>
    <property type="evidence" value="ECO:0007669"/>
    <property type="project" value="UniProtKB-KW"/>
</dbReference>
<feature type="domain" description="Luciferase-like" evidence="3">
    <location>
        <begin position="15"/>
        <end position="331"/>
    </location>
</feature>
<gene>
    <name evidence="4" type="ORF">SAMN04488074_10237</name>
</gene>
<evidence type="ECO:0000313" key="5">
    <source>
        <dbReference type="Proteomes" id="UP000199682"/>
    </source>
</evidence>
<evidence type="ECO:0000256" key="1">
    <source>
        <dbReference type="ARBA" id="ARBA00023002"/>
    </source>
</evidence>
<dbReference type="InterPro" id="IPR011251">
    <property type="entry name" value="Luciferase-like_dom"/>
</dbReference>
<dbReference type="PANTHER" id="PTHR30137:SF8">
    <property type="entry name" value="BLR5498 PROTEIN"/>
    <property type="match status" value="1"/>
</dbReference>
<dbReference type="InterPro" id="IPR050766">
    <property type="entry name" value="Bact_Lucif_Oxidored"/>
</dbReference>
<dbReference type="AlphaFoldDB" id="A0A1G8TPD7"/>
<keyword evidence="1" id="KW-0560">Oxidoreductase</keyword>
<organism evidence="4 5">
    <name type="scientific">Lentzea albidocapillata subsp. violacea</name>
    <dbReference type="NCBI Taxonomy" id="128104"/>
    <lineage>
        <taxon>Bacteria</taxon>
        <taxon>Bacillati</taxon>
        <taxon>Actinomycetota</taxon>
        <taxon>Actinomycetes</taxon>
        <taxon>Pseudonocardiales</taxon>
        <taxon>Pseudonocardiaceae</taxon>
        <taxon>Lentzea</taxon>
    </lineage>
</organism>
<evidence type="ECO:0000256" key="2">
    <source>
        <dbReference type="ARBA" id="ARBA00023033"/>
    </source>
</evidence>
<dbReference type="Pfam" id="PF00296">
    <property type="entry name" value="Bac_luciferase"/>
    <property type="match status" value="1"/>
</dbReference>
<dbReference type="PANTHER" id="PTHR30137">
    <property type="entry name" value="LUCIFERASE-LIKE MONOOXYGENASE"/>
    <property type="match status" value="1"/>
</dbReference>
<dbReference type="Proteomes" id="UP000199682">
    <property type="component" value="Unassembled WGS sequence"/>
</dbReference>